<comment type="cofactor">
    <cofactor evidence="1">
        <name>a divalent metal cation</name>
        <dbReference type="ChEBI" id="CHEBI:60240"/>
    </cofactor>
</comment>
<evidence type="ECO:0000256" key="13">
    <source>
        <dbReference type="SAM" id="MobiDB-lite"/>
    </source>
</evidence>
<dbReference type="GO" id="GO:0005634">
    <property type="term" value="C:nucleus"/>
    <property type="evidence" value="ECO:0007669"/>
    <property type="project" value="UniProtKB-SubCell"/>
</dbReference>
<dbReference type="AlphaFoldDB" id="A0AAV7UYR8"/>
<feature type="domain" description="DDE Tnp4" evidence="14">
    <location>
        <begin position="70"/>
        <end position="200"/>
    </location>
</feature>
<evidence type="ECO:0000313" key="15">
    <source>
        <dbReference type="EMBL" id="KAJ1194270.1"/>
    </source>
</evidence>
<accession>A0AAV7UYR8</accession>
<dbReference type="Proteomes" id="UP001066276">
    <property type="component" value="Chromosome 2_2"/>
</dbReference>
<dbReference type="GO" id="GO:0005737">
    <property type="term" value="C:cytoplasm"/>
    <property type="evidence" value="ECO:0007669"/>
    <property type="project" value="UniProtKB-SubCell"/>
</dbReference>
<evidence type="ECO:0000256" key="2">
    <source>
        <dbReference type="ARBA" id="ARBA00004123"/>
    </source>
</evidence>
<keyword evidence="6" id="KW-0963">Cytoplasm</keyword>
<dbReference type="GO" id="GO:0004518">
    <property type="term" value="F:nuclease activity"/>
    <property type="evidence" value="ECO:0007669"/>
    <property type="project" value="UniProtKB-KW"/>
</dbReference>
<evidence type="ECO:0000256" key="1">
    <source>
        <dbReference type="ARBA" id="ARBA00001968"/>
    </source>
</evidence>
<evidence type="ECO:0000256" key="10">
    <source>
        <dbReference type="ARBA" id="ARBA00023242"/>
    </source>
</evidence>
<dbReference type="PRINTS" id="PR02086">
    <property type="entry name" value="PUTNUCHARBI1"/>
</dbReference>
<evidence type="ECO:0000256" key="8">
    <source>
        <dbReference type="ARBA" id="ARBA00022723"/>
    </source>
</evidence>
<keyword evidence="16" id="KW-1185">Reference proteome</keyword>
<evidence type="ECO:0000256" key="3">
    <source>
        <dbReference type="ARBA" id="ARBA00004496"/>
    </source>
</evidence>
<comment type="similarity">
    <text evidence="4">Belongs to the HARBI1 family.</text>
</comment>
<dbReference type="Pfam" id="PF13359">
    <property type="entry name" value="DDE_Tnp_4"/>
    <property type="match status" value="1"/>
</dbReference>
<dbReference type="EMBL" id="JANPWB010000004">
    <property type="protein sequence ID" value="KAJ1194270.1"/>
    <property type="molecule type" value="Genomic_DNA"/>
</dbReference>
<comment type="caution">
    <text evidence="15">The sequence shown here is derived from an EMBL/GenBank/DDBJ whole genome shotgun (WGS) entry which is preliminary data.</text>
</comment>
<organism evidence="15 16">
    <name type="scientific">Pleurodeles waltl</name>
    <name type="common">Iberian ribbed newt</name>
    <dbReference type="NCBI Taxonomy" id="8319"/>
    <lineage>
        <taxon>Eukaryota</taxon>
        <taxon>Metazoa</taxon>
        <taxon>Chordata</taxon>
        <taxon>Craniata</taxon>
        <taxon>Vertebrata</taxon>
        <taxon>Euteleostomi</taxon>
        <taxon>Amphibia</taxon>
        <taxon>Batrachia</taxon>
        <taxon>Caudata</taxon>
        <taxon>Salamandroidea</taxon>
        <taxon>Salamandridae</taxon>
        <taxon>Pleurodelinae</taxon>
        <taxon>Pleurodeles</taxon>
    </lineage>
</organism>
<evidence type="ECO:0000256" key="9">
    <source>
        <dbReference type="ARBA" id="ARBA00022801"/>
    </source>
</evidence>
<comment type="function">
    <text evidence="12">Transposase-derived protein that may have nuclease activity. Does not have transposase activity.</text>
</comment>
<dbReference type="GO" id="GO:0046872">
    <property type="term" value="F:metal ion binding"/>
    <property type="evidence" value="ECO:0007669"/>
    <property type="project" value="UniProtKB-KW"/>
</dbReference>
<keyword evidence="10" id="KW-0539">Nucleus</keyword>
<dbReference type="InterPro" id="IPR045249">
    <property type="entry name" value="HARBI1-like"/>
</dbReference>
<comment type="subcellular location">
    <subcellularLocation>
        <location evidence="3">Cytoplasm</location>
    </subcellularLocation>
    <subcellularLocation>
        <location evidence="2">Nucleus</location>
    </subcellularLocation>
</comment>
<evidence type="ECO:0000256" key="6">
    <source>
        <dbReference type="ARBA" id="ARBA00022490"/>
    </source>
</evidence>
<evidence type="ECO:0000259" key="14">
    <source>
        <dbReference type="Pfam" id="PF13359"/>
    </source>
</evidence>
<sequence>MLASGSFQTTGALVGGISQPSFSAFLPKVLDAIIGLTPRHICFPNTLQKQQETKQGFYLISGFPRVLGAIDCTHVCLVPPAATEHLYLNRKHTHSINVQAIVDHQGLINNIVAKYPGSVHDSYIFRHCTINEHFQDGRYGNGLLVADQGYGIQPWIMTPFGNPSTAAERAYNDAHRRTRSIVERTFRILKSRFRCLNITGGSLLYSPEMVCGPAPYTVGEVATFEDPDHSTANMTPDQVREFQRRAMRYQHILLVESGFRRMARRYRHERASGAWRAFPQGGPTLPTQPPPAQPPIRAR</sequence>
<reference evidence="15" key="1">
    <citation type="journal article" date="2022" name="bioRxiv">
        <title>Sequencing and chromosome-scale assembly of the giantPleurodeles waltlgenome.</title>
        <authorList>
            <person name="Brown T."/>
            <person name="Elewa A."/>
            <person name="Iarovenko S."/>
            <person name="Subramanian E."/>
            <person name="Araus A.J."/>
            <person name="Petzold A."/>
            <person name="Susuki M."/>
            <person name="Suzuki K.-i.T."/>
            <person name="Hayashi T."/>
            <person name="Toyoda A."/>
            <person name="Oliveira C."/>
            <person name="Osipova E."/>
            <person name="Leigh N.D."/>
            <person name="Simon A."/>
            <person name="Yun M.H."/>
        </authorList>
    </citation>
    <scope>NUCLEOTIDE SEQUENCE</scope>
    <source>
        <strain evidence="15">20211129_DDA</strain>
        <tissue evidence="15">Liver</tissue>
    </source>
</reference>
<evidence type="ECO:0000256" key="4">
    <source>
        <dbReference type="ARBA" id="ARBA00006958"/>
    </source>
</evidence>
<evidence type="ECO:0000256" key="5">
    <source>
        <dbReference type="ARBA" id="ARBA00015519"/>
    </source>
</evidence>
<dbReference type="PANTHER" id="PTHR22930:SF267">
    <property type="entry name" value="NUCLEASE HARBI1-RELATED"/>
    <property type="match status" value="1"/>
</dbReference>
<keyword evidence="8" id="KW-0479">Metal-binding</keyword>
<proteinExistence type="inferred from homology"/>
<evidence type="ECO:0000313" key="16">
    <source>
        <dbReference type="Proteomes" id="UP001066276"/>
    </source>
</evidence>
<protein>
    <recommendedName>
        <fullName evidence="5">Putative nuclease HARBI1</fullName>
    </recommendedName>
    <alternativeName>
        <fullName evidence="11">Harbinger transposase-derived nuclease</fullName>
    </alternativeName>
</protein>
<name>A0AAV7UYR8_PLEWA</name>
<dbReference type="PANTHER" id="PTHR22930">
    <property type="match status" value="1"/>
</dbReference>
<evidence type="ECO:0000256" key="7">
    <source>
        <dbReference type="ARBA" id="ARBA00022722"/>
    </source>
</evidence>
<dbReference type="InterPro" id="IPR026103">
    <property type="entry name" value="HARBI1_animal"/>
</dbReference>
<evidence type="ECO:0000256" key="12">
    <source>
        <dbReference type="ARBA" id="ARBA00045850"/>
    </source>
</evidence>
<gene>
    <name evidence="15" type="ORF">NDU88_003559</name>
</gene>
<evidence type="ECO:0000256" key="11">
    <source>
        <dbReference type="ARBA" id="ARBA00030126"/>
    </source>
</evidence>
<dbReference type="GO" id="GO:0016787">
    <property type="term" value="F:hydrolase activity"/>
    <property type="evidence" value="ECO:0007669"/>
    <property type="project" value="UniProtKB-KW"/>
</dbReference>
<keyword evidence="9" id="KW-0378">Hydrolase</keyword>
<feature type="region of interest" description="Disordered" evidence="13">
    <location>
        <begin position="274"/>
        <end position="299"/>
    </location>
</feature>
<keyword evidence="7" id="KW-0540">Nuclease</keyword>
<dbReference type="InterPro" id="IPR027806">
    <property type="entry name" value="HARBI1_dom"/>
</dbReference>
<feature type="compositionally biased region" description="Pro residues" evidence="13">
    <location>
        <begin position="286"/>
        <end position="299"/>
    </location>
</feature>